<comment type="similarity">
    <text evidence="1">Belongs to the AlaDH/PNT family.</text>
</comment>
<evidence type="ECO:0000259" key="6">
    <source>
        <dbReference type="SMART" id="SM01003"/>
    </source>
</evidence>
<evidence type="ECO:0000313" key="7">
    <source>
        <dbReference type="EMBL" id="MCA9757344.1"/>
    </source>
</evidence>
<proteinExistence type="inferred from homology"/>
<dbReference type="Pfam" id="PF01262">
    <property type="entry name" value="AlaDh_PNT_C"/>
    <property type="match status" value="1"/>
</dbReference>
<organism evidence="7 8">
    <name type="scientific">Eiseniibacteriota bacterium</name>
    <dbReference type="NCBI Taxonomy" id="2212470"/>
    <lineage>
        <taxon>Bacteria</taxon>
        <taxon>Candidatus Eiseniibacteriota</taxon>
    </lineage>
</organism>
<sequence length="377" mass="40799">MFIGVPREIHRHEHRVGLSPFAAAWLAKRGHSVLVESKAGNSSWFSDQDYQKAGAQIVYDTDEVYQRADLVCRVNGVTPEEIQLLRKGSVICAFHHLAVSSKDYVQKLMELETTIIGYEIVRDSLGEFPILDPMSEIGGQFAVQLAASLLQNDRGGRGILLGNAPGVPPPTVLIIGGGTAGFAAARQAHVSGAHVIVLDSNPRRLREIHHEFQGQVVTALSGYERLEQYTRIADLIIGAVLVPGAKTPYVVTESMVSEMKPGSVIIDLSIDQGGCVETSRPTSLDDPTYTVNGVVHYCVSNMTANIARTASRAIAGAALPMLGEIASLGLDEALRVDLGLAAGVYMYKGKLTHRQVAEIYKLPMTPIMQMLDEDDAR</sequence>
<dbReference type="PANTHER" id="PTHR42795:SF1">
    <property type="entry name" value="ALANINE DEHYDROGENASE"/>
    <property type="match status" value="1"/>
</dbReference>
<dbReference type="InterPro" id="IPR036291">
    <property type="entry name" value="NAD(P)-bd_dom_sf"/>
</dbReference>
<keyword evidence="3" id="KW-0560">Oxidoreductase</keyword>
<dbReference type="Gene3D" id="3.40.50.720">
    <property type="entry name" value="NAD(P)-binding Rossmann-like Domain"/>
    <property type="match status" value="2"/>
</dbReference>
<dbReference type="InterPro" id="IPR007886">
    <property type="entry name" value="AlaDH/PNT_N"/>
</dbReference>
<feature type="domain" description="Alanine dehydrogenase/pyridine nucleotide transhydrogenase N-terminal" evidence="6">
    <location>
        <begin position="4"/>
        <end position="138"/>
    </location>
</feature>
<evidence type="ECO:0000256" key="3">
    <source>
        <dbReference type="ARBA" id="ARBA00023002"/>
    </source>
</evidence>
<protein>
    <recommendedName>
        <fullName evidence="2">alanine dehydrogenase</fullName>
        <ecNumber evidence="2">1.4.1.1</ecNumber>
    </recommendedName>
</protein>
<accession>A0A956NE62</accession>
<dbReference type="GO" id="GO:0000286">
    <property type="term" value="F:alanine dehydrogenase activity"/>
    <property type="evidence" value="ECO:0007669"/>
    <property type="project" value="UniProtKB-EC"/>
</dbReference>
<feature type="domain" description="Malic enzyme NAD-binding" evidence="4">
    <location>
        <begin position="160"/>
        <end position="343"/>
    </location>
</feature>
<dbReference type="InterPro" id="IPR007698">
    <property type="entry name" value="AlaDH/PNT_NAD(H)-bd"/>
</dbReference>
<reference evidence="7" key="2">
    <citation type="journal article" date="2021" name="Microbiome">
        <title>Successional dynamics and alternative stable states in a saline activated sludge microbial community over 9 years.</title>
        <authorList>
            <person name="Wang Y."/>
            <person name="Ye J."/>
            <person name="Ju F."/>
            <person name="Liu L."/>
            <person name="Boyd J.A."/>
            <person name="Deng Y."/>
            <person name="Parks D.H."/>
            <person name="Jiang X."/>
            <person name="Yin X."/>
            <person name="Woodcroft B.J."/>
            <person name="Tyson G.W."/>
            <person name="Hugenholtz P."/>
            <person name="Polz M.F."/>
            <person name="Zhang T."/>
        </authorList>
    </citation>
    <scope>NUCLEOTIDE SEQUENCE</scope>
    <source>
        <strain evidence="7">HKST-UBA02</strain>
    </source>
</reference>
<gene>
    <name evidence="7" type="ORF">KDA27_16185</name>
</gene>
<evidence type="ECO:0000313" key="8">
    <source>
        <dbReference type="Proteomes" id="UP000739538"/>
    </source>
</evidence>
<dbReference type="SUPFAM" id="SSF51735">
    <property type="entry name" value="NAD(P)-binding Rossmann-fold domains"/>
    <property type="match status" value="1"/>
</dbReference>
<evidence type="ECO:0000259" key="4">
    <source>
        <dbReference type="SMART" id="SM00919"/>
    </source>
</evidence>
<dbReference type="SMART" id="SM01003">
    <property type="entry name" value="AlaDh_PNT_N"/>
    <property type="match status" value="1"/>
</dbReference>
<comment type="caution">
    <text evidence="7">The sequence shown here is derived from an EMBL/GenBank/DDBJ whole genome shotgun (WGS) entry which is preliminary data.</text>
</comment>
<dbReference type="SMART" id="SM01002">
    <property type="entry name" value="AlaDh_PNT_C"/>
    <property type="match status" value="1"/>
</dbReference>
<dbReference type="EC" id="1.4.1.1" evidence="2"/>
<dbReference type="InterPro" id="IPR012302">
    <property type="entry name" value="Malic_NAD-bd"/>
</dbReference>
<dbReference type="SUPFAM" id="SSF52283">
    <property type="entry name" value="Formate/glycerate dehydrogenase catalytic domain-like"/>
    <property type="match status" value="1"/>
</dbReference>
<dbReference type="GO" id="GO:0042853">
    <property type="term" value="P:L-alanine catabolic process"/>
    <property type="evidence" value="ECO:0007669"/>
    <property type="project" value="InterPro"/>
</dbReference>
<reference evidence="7" key="1">
    <citation type="submission" date="2020-04" db="EMBL/GenBank/DDBJ databases">
        <authorList>
            <person name="Zhang T."/>
        </authorList>
    </citation>
    <scope>NUCLEOTIDE SEQUENCE</scope>
    <source>
        <strain evidence="7">HKST-UBA02</strain>
    </source>
</reference>
<dbReference type="Proteomes" id="UP000739538">
    <property type="component" value="Unassembled WGS sequence"/>
</dbReference>
<dbReference type="AlphaFoldDB" id="A0A956NE62"/>
<evidence type="ECO:0000256" key="2">
    <source>
        <dbReference type="ARBA" id="ARBA00012897"/>
    </source>
</evidence>
<evidence type="ECO:0000256" key="1">
    <source>
        <dbReference type="ARBA" id="ARBA00005689"/>
    </source>
</evidence>
<dbReference type="GO" id="GO:0051287">
    <property type="term" value="F:NAD binding"/>
    <property type="evidence" value="ECO:0007669"/>
    <property type="project" value="InterPro"/>
</dbReference>
<name>A0A956NE62_UNCEI</name>
<evidence type="ECO:0000259" key="5">
    <source>
        <dbReference type="SMART" id="SM01002"/>
    </source>
</evidence>
<dbReference type="EMBL" id="JAGQHS010000094">
    <property type="protein sequence ID" value="MCA9757344.1"/>
    <property type="molecule type" value="Genomic_DNA"/>
</dbReference>
<dbReference type="SMART" id="SM00919">
    <property type="entry name" value="Malic_M"/>
    <property type="match status" value="1"/>
</dbReference>
<dbReference type="PANTHER" id="PTHR42795">
    <property type="entry name" value="ALANINE DEHYDROGENASE"/>
    <property type="match status" value="1"/>
</dbReference>
<dbReference type="InterPro" id="IPR008141">
    <property type="entry name" value="Ala_DH"/>
</dbReference>
<dbReference type="GO" id="GO:0005886">
    <property type="term" value="C:plasma membrane"/>
    <property type="evidence" value="ECO:0007669"/>
    <property type="project" value="TreeGrafter"/>
</dbReference>
<dbReference type="CDD" id="cd05305">
    <property type="entry name" value="L-AlaDH"/>
    <property type="match status" value="1"/>
</dbReference>
<feature type="domain" description="Alanine dehydrogenase/pyridine nucleotide transhydrogenase NAD(H)-binding" evidence="5">
    <location>
        <begin position="150"/>
        <end position="298"/>
    </location>
</feature>
<dbReference type="Pfam" id="PF05222">
    <property type="entry name" value="AlaDh_PNT_N"/>
    <property type="match status" value="1"/>
</dbReference>